<dbReference type="Proteomes" id="UP001319045">
    <property type="component" value="Chromosome"/>
</dbReference>
<gene>
    <name evidence="1" type="ORF">prwr041_10390</name>
</gene>
<protein>
    <submittedName>
        <fullName evidence="1">Uncharacterized protein</fullName>
    </submittedName>
</protein>
<proteinExistence type="predicted"/>
<reference evidence="1 2" key="1">
    <citation type="journal article" date="2022" name="Int. J. Syst. Evol. Microbiol.">
        <title>Prevotella herbatica sp. nov., a plant polysaccharide-decomposing anaerobic bacterium isolated from a methanogenic reactor.</title>
        <authorList>
            <person name="Uek A."/>
            <person name="Tonouchi A."/>
            <person name="Kaku N."/>
            <person name="Ueki K."/>
        </authorList>
    </citation>
    <scope>NUCLEOTIDE SEQUENCE [LARGE SCALE GENOMIC DNA]</scope>
    <source>
        <strain evidence="1 2">WR041</strain>
    </source>
</reference>
<name>A0ABM7NXA1_9BACT</name>
<evidence type="ECO:0000313" key="2">
    <source>
        <dbReference type="Proteomes" id="UP001319045"/>
    </source>
</evidence>
<evidence type="ECO:0000313" key="1">
    <source>
        <dbReference type="EMBL" id="BCS85146.1"/>
    </source>
</evidence>
<dbReference type="EMBL" id="AP024484">
    <property type="protein sequence ID" value="BCS85146.1"/>
    <property type="molecule type" value="Genomic_DNA"/>
</dbReference>
<sequence length="224" mass="26573">MANHPLWQEEYWLPLMQLYLKKPVGVKAIYSRAMVELALELNIEPQFLYEQMFWLRRHSTPSLNLLWNKFTNHLKKLNADVEQLRLMRGFNHPDEFYRGVETKDTWQNDFKPLKNYYANLDESKNILMPLHLIIILDLYFHLTPITMVKETSEIQDLVKLTDIDAGVIVDVMDAFQQCDPYYNRITLEVSPLFESCHDIWQRYGNGDPKGLAALASQLKEYFRK</sequence>
<organism evidence="1 2">
    <name type="scientific">Prevotella herbatica</name>
    <dbReference type="NCBI Taxonomy" id="2801997"/>
    <lineage>
        <taxon>Bacteria</taxon>
        <taxon>Pseudomonadati</taxon>
        <taxon>Bacteroidota</taxon>
        <taxon>Bacteroidia</taxon>
        <taxon>Bacteroidales</taxon>
        <taxon>Prevotellaceae</taxon>
        <taxon>Prevotella</taxon>
    </lineage>
</organism>
<keyword evidence="2" id="KW-1185">Reference proteome</keyword>
<dbReference type="RefSeq" id="WP_207155305.1">
    <property type="nucleotide sequence ID" value="NZ_AP024484.1"/>
</dbReference>
<accession>A0ABM7NXA1</accession>